<feature type="transmembrane region" description="Helical" evidence="1">
    <location>
        <begin position="20"/>
        <end position="37"/>
    </location>
</feature>
<gene>
    <name evidence="2" type="ORF">EC1118_1J11_1266g</name>
</gene>
<proteinExistence type="predicted"/>
<keyword evidence="1" id="KW-0812">Transmembrane</keyword>
<dbReference type="AlphaFoldDB" id="C8ZB99"/>
<feature type="transmembrane region" description="Helical" evidence="1">
    <location>
        <begin position="43"/>
        <end position="63"/>
    </location>
</feature>
<evidence type="ECO:0000313" key="3">
    <source>
        <dbReference type="Proteomes" id="UP000000286"/>
    </source>
</evidence>
<protein>
    <submittedName>
        <fullName evidence="2">EC1118_1J11_1266p</fullName>
    </submittedName>
</protein>
<organism evidence="2 3">
    <name type="scientific">Saccharomyces cerevisiae (strain Lalvin EC1118 / Prise de mousse)</name>
    <name type="common">Baker's yeast</name>
    <dbReference type="NCBI Taxonomy" id="643680"/>
    <lineage>
        <taxon>Eukaryota</taxon>
        <taxon>Fungi</taxon>
        <taxon>Dikarya</taxon>
        <taxon>Ascomycota</taxon>
        <taxon>Saccharomycotina</taxon>
        <taxon>Saccharomycetes</taxon>
        <taxon>Saccharomycetales</taxon>
        <taxon>Saccharomycetaceae</taxon>
        <taxon>Saccharomyces</taxon>
    </lineage>
</organism>
<reference evidence="2 3" key="1">
    <citation type="journal article" date="2009" name="Proc. Natl. Acad. Sci. U.S.A.">
        <title>Eukaryote-to-eukaryote gene transfer events revealed by the genome sequence of the wine yeast Saccharomyces cerevisiae EC1118.</title>
        <authorList>
            <person name="Novo M."/>
            <person name="Bigey F."/>
            <person name="Beyne E."/>
            <person name="Galeote V."/>
            <person name="Gavory F."/>
            <person name="Mallet S."/>
            <person name="Cambot B."/>
            <person name="Legras J.L."/>
            <person name="Wincker P."/>
            <person name="Casaregola S."/>
            <person name="Dequin S."/>
        </authorList>
    </citation>
    <scope>NUCLEOTIDE SEQUENCE [LARGE SCALE GENOMIC DNA]</scope>
    <source>
        <strain evidence="3">Lalvin EC1118 / Prise de mousse</strain>
    </source>
</reference>
<keyword evidence="1" id="KW-1133">Transmembrane helix</keyword>
<evidence type="ECO:0000256" key="1">
    <source>
        <dbReference type="SAM" id="Phobius"/>
    </source>
</evidence>
<dbReference type="HOGENOM" id="CLU_2212009_0_0_1"/>
<accession>C8ZB99</accession>
<dbReference type="Proteomes" id="UP000000286">
    <property type="component" value="Chromosome X"/>
</dbReference>
<name>C8ZB99_YEAS8</name>
<dbReference type="SMR" id="C8ZB99"/>
<sequence length="107" mass="12803">MTFATQVGEVRSKDTGSYNWFDHFFLCVYLALGISKWPSCMKLYRVCFIFLFTGGFFLFWLSYNRDHERSSSLRIKKVPIHIQKSDYFPSSTWIAVLVFSWRHIFCF</sequence>
<dbReference type="EMBL" id="FN393075">
    <property type="protein sequence ID" value="CAY80665.2"/>
    <property type="molecule type" value="Genomic_DNA"/>
</dbReference>
<keyword evidence="1" id="KW-0472">Membrane</keyword>
<evidence type="ECO:0000313" key="2">
    <source>
        <dbReference type="EMBL" id="CAY80665.2"/>
    </source>
</evidence>